<evidence type="ECO:0000313" key="2">
    <source>
        <dbReference type="EMBL" id="KKW27533.1"/>
    </source>
</evidence>
<dbReference type="InterPro" id="IPR015797">
    <property type="entry name" value="NUDIX_hydrolase-like_dom_sf"/>
</dbReference>
<dbReference type="EMBL" id="LCRA01000012">
    <property type="protein sequence ID" value="KKW27533.1"/>
    <property type="molecule type" value="Genomic_DNA"/>
</dbReference>
<accession>A0A0G1X8H0</accession>
<feature type="domain" description="Nudix hydrolase" evidence="1">
    <location>
        <begin position="9"/>
        <end position="153"/>
    </location>
</feature>
<protein>
    <recommendedName>
        <fullName evidence="1">Nudix hydrolase domain-containing protein</fullName>
    </recommendedName>
</protein>
<proteinExistence type="predicted"/>
<dbReference type="PATRIC" id="fig|1618674.3.peg.369"/>
<gene>
    <name evidence="2" type="ORF">UY70_C0012G0005</name>
</gene>
<reference evidence="2 3" key="1">
    <citation type="journal article" date="2015" name="Nature">
        <title>rRNA introns, odd ribosomes, and small enigmatic genomes across a large radiation of phyla.</title>
        <authorList>
            <person name="Brown C.T."/>
            <person name="Hug L.A."/>
            <person name="Thomas B.C."/>
            <person name="Sharon I."/>
            <person name="Castelle C.J."/>
            <person name="Singh A."/>
            <person name="Wilkins M.J."/>
            <person name="Williams K.H."/>
            <person name="Banfield J.F."/>
        </authorList>
    </citation>
    <scope>NUCLEOTIDE SEQUENCE [LARGE SCALE GENOMIC DNA]</scope>
</reference>
<dbReference type="SUPFAM" id="SSF55811">
    <property type="entry name" value="Nudix"/>
    <property type="match status" value="1"/>
</dbReference>
<evidence type="ECO:0000259" key="1">
    <source>
        <dbReference type="PROSITE" id="PS51462"/>
    </source>
</evidence>
<dbReference type="Proteomes" id="UP000034185">
    <property type="component" value="Unassembled WGS sequence"/>
</dbReference>
<dbReference type="InterPro" id="IPR000086">
    <property type="entry name" value="NUDIX_hydrolase_dom"/>
</dbReference>
<dbReference type="AlphaFoldDB" id="A0A0G1X8H0"/>
<comment type="caution">
    <text evidence="2">The sequence shown here is derived from an EMBL/GenBank/DDBJ whole genome shotgun (WGS) entry which is preliminary data.</text>
</comment>
<evidence type="ECO:0000313" key="3">
    <source>
        <dbReference type="Proteomes" id="UP000034185"/>
    </source>
</evidence>
<sequence length="166" mass="19017">MACKIPSHELHRVVAMGLVYDLERRFLIVQRSPRLLVFPNKWGSPGGGFSREDYEYLPLTLPDGWKDPLYTALRREIREEAGIEVGPFEYVDHFSHIRPDDIAVLGLRFMAPYVSGQVVLNRDELIDHRWVFVEELKNYDLMGGFAEAILVANRRLVYKVLGGAAS</sequence>
<dbReference type="Pfam" id="PF00293">
    <property type="entry name" value="NUDIX"/>
    <property type="match status" value="1"/>
</dbReference>
<dbReference type="PROSITE" id="PS51462">
    <property type="entry name" value="NUDIX"/>
    <property type="match status" value="1"/>
</dbReference>
<name>A0A0G1X8H0_9BACT</name>
<organism evidence="2 3">
    <name type="scientific">Candidatus Kaiserbacteria bacterium GW2011_GWB1_52_6</name>
    <dbReference type="NCBI Taxonomy" id="1618674"/>
    <lineage>
        <taxon>Bacteria</taxon>
        <taxon>Candidatus Kaiseribacteriota</taxon>
    </lineage>
</organism>
<dbReference type="Gene3D" id="3.90.79.10">
    <property type="entry name" value="Nucleoside Triphosphate Pyrophosphohydrolase"/>
    <property type="match status" value="1"/>
</dbReference>